<proteinExistence type="predicted"/>
<name>A0ABW5QM53_9HYPH</name>
<comment type="caution">
    <text evidence="1">The sequence shown here is derived from an EMBL/GenBank/DDBJ whole genome shotgun (WGS) entry which is preliminary data.</text>
</comment>
<dbReference type="EMBL" id="JBHUNP010000001">
    <property type="protein sequence ID" value="MFD2648541.1"/>
    <property type="molecule type" value="Genomic_DNA"/>
</dbReference>
<evidence type="ECO:0000313" key="1">
    <source>
        <dbReference type="EMBL" id="MFD2648541.1"/>
    </source>
</evidence>
<evidence type="ECO:0000313" key="2">
    <source>
        <dbReference type="Proteomes" id="UP001597521"/>
    </source>
</evidence>
<evidence type="ECO:0008006" key="3">
    <source>
        <dbReference type="Google" id="ProtNLM"/>
    </source>
</evidence>
<keyword evidence="2" id="KW-1185">Reference proteome</keyword>
<accession>A0ABW5QM53</accession>
<dbReference type="Proteomes" id="UP001597521">
    <property type="component" value="Unassembled WGS sequence"/>
</dbReference>
<dbReference type="RefSeq" id="WP_386833738.1">
    <property type="nucleotide sequence ID" value="NZ_JBHUNP010000001.1"/>
</dbReference>
<gene>
    <name evidence="1" type="ORF">ACFSX5_12145</name>
</gene>
<protein>
    <recommendedName>
        <fullName evidence="3">Two-component sensor histidine kinase</fullName>
    </recommendedName>
</protein>
<sequence>MVALLIAAALLCLAMPAALLAALFYNDYEARRAQQGIDALAEAAVRHGL</sequence>
<reference evidence="2" key="1">
    <citation type="journal article" date="2019" name="Int. J. Syst. Evol. Microbiol.">
        <title>The Global Catalogue of Microorganisms (GCM) 10K type strain sequencing project: providing services to taxonomists for standard genome sequencing and annotation.</title>
        <authorList>
            <consortium name="The Broad Institute Genomics Platform"/>
            <consortium name="The Broad Institute Genome Sequencing Center for Infectious Disease"/>
            <person name="Wu L."/>
            <person name="Ma J."/>
        </authorList>
    </citation>
    <scope>NUCLEOTIDE SEQUENCE [LARGE SCALE GENOMIC DNA]</scope>
    <source>
        <strain evidence="2">CCM 7427</strain>
    </source>
</reference>
<organism evidence="1 2">
    <name type="scientific">Devosia albogilva</name>
    <dbReference type="NCBI Taxonomy" id="429726"/>
    <lineage>
        <taxon>Bacteria</taxon>
        <taxon>Pseudomonadati</taxon>
        <taxon>Pseudomonadota</taxon>
        <taxon>Alphaproteobacteria</taxon>
        <taxon>Hyphomicrobiales</taxon>
        <taxon>Devosiaceae</taxon>
        <taxon>Devosia</taxon>
    </lineage>
</organism>